<dbReference type="AlphaFoldDB" id="A0A6B0TRA9"/>
<dbReference type="Gene3D" id="3.40.640.10">
    <property type="entry name" value="Type I PLP-dependent aspartate aminotransferase-like (Major domain)"/>
    <property type="match status" value="1"/>
</dbReference>
<dbReference type="SUPFAM" id="SSF53383">
    <property type="entry name" value="PLP-dependent transferases"/>
    <property type="match status" value="1"/>
</dbReference>
<keyword evidence="1" id="KW-0663">Pyridoxal phosphate</keyword>
<reference evidence="3 4" key="1">
    <citation type="submission" date="2019-12" db="EMBL/GenBank/DDBJ databases">
        <title>Strain KN286 was isolated from seawater, which was collected from Caroline Seamount in the tropical western Pacific.</title>
        <authorList>
            <person name="Wang Q."/>
        </authorList>
    </citation>
    <scope>NUCLEOTIDE SEQUENCE [LARGE SCALE GENOMIC DNA]</scope>
    <source>
        <strain evidence="3 4">KN286</strain>
    </source>
</reference>
<keyword evidence="4" id="KW-1185">Reference proteome</keyword>
<protein>
    <submittedName>
        <fullName evidence="3">Aminotransferase class V-fold PLP-dependent enzyme</fullName>
    </submittedName>
</protein>
<proteinExistence type="predicted"/>
<evidence type="ECO:0000313" key="3">
    <source>
        <dbReference type="EMBL" id="MXU64278.1"/>
    </source>
</evidence>
<dbReference type="InterPro" id="IPR015424">
    <property type="entry name" value="PyrdxlP-dep_Trfase"/>
</dbReference>
<keyword evidence="3" id="KW-0808">Transferase</keyword>
<dbReference type="InterPro" id="IPR015421">
    <property type="entry name" value="PyrdxlP-dep_Trfase_major"/>
</dbReference>
<organism evidence="3 4">
    <name type="scientific">Oceanomicrobium pacificus</name>
    <dbReference type="NCBI Taxonomy" id="2692916"/>
    <lineage>
        <taxon>Bacteria</taxon>
        <taxon>Pseudomonadati</taxon>
        <taxon>Pseudomonadota</taxon>
        <taxon>Alphaproteobacteria</taxon>
        <taxon>Rhodobacterales</taxon>
        <taxon>Paracoccaceae</taxon>
        <taxon>Oceanomicrobium</taxon>
    </lineage>
</organism>
<gene>
    <name evidence="3" type="ORF">GSH16_02375</name>
</gene>
<feature type="domain" description="Aminotransferase class V" evidence="2">
    <location>
        <begin position="40"/>
        <end position="400"/>
    </location>
</feature>
<dbReference type="PANTHER" id="PTHR43686:SF1">
    <property type="entry name" value="AMINOTRAN_5 DOMAIN-CONTAINING PROTEIN"/>
    <property type="match status" value="1"/>
</dbReference>
<dbReference type="EMBL" id="WUWG01000001">
    <property type="protein sequence ID" value="MXU64278.1"/>
    <property type="molecule type" value="Genomic_DNA"/>
</dbReference>
<accession>A0A6B0TRA9</accession>
<dbReference type="InterPro" id="IPR000192">
    <property type="entry name" value="Aminotrans_V_dom"/>
</dbReference>
<evidence type="ECO:0000259" key="2">
    <source>
        <dbReference type="Pfam" id="PF00266"/>
    </source>
</evidence>
<evidence type="ECO:0000313" key="4">
    <source>
        <dbReference type="Proteomes" id="UP000436016"/>
    </source>
</evidence>
<keyword evidence="3" id="KW-0032">Aminotransferase</keyword>
<dbReference type="GO" id="GO:0008483">
    <property type="term" value="F:transaminase activity"/>
    <property type="evidence" value="ECO:0007669"/>
    <property type="project" value="UniProtKB-KW"/>
</dbReference>
<sequence length="493" mass="52860">MHPEAATTSDARPLLSRIQSGVIGEGRMLDGPFGPVPLTYADYTASGRALDMIEDHIRDAVLPLYANTHSEASRCGAATTRLRESARAEIARIVNAGPRDAVIFTGAGATAAVNRLVALSGLREMLARGRRVTVFIGPYEHHSNILPWRESGAEVVEIAELPSGGLDQAALTAALLDHSDADLKIGSFSAASNVTGVLEEVDAVTRILKAHGALSFWDYAAGAPYLEIDMNPPGAEKDAVFLSPHKFVGGPGASGLLVVKSAIARSLKPTAPGGGTVTYVSPWAHDYSKSLEVREEAGTPNILGDIRAALALGLKDRIGQAAIDRREAQLMARANAVWQQNARLEIFGSGYAHRLPIYSFRVRDGAGGHVHHQLFTRMLSDRYGIQVRSGCACAGPYAHTLLRLGQDVSEDIRRAIMTGAEDRKPGWVRLNLSYAMSDAAAERVIAAVNELSRIAPALADEYRFDPRTARWSHRAEPLRADTGFAEGFFASLG</sequence>
<evidence type="ECO:0000256" key="1">
    <source>
        <dbReference type="ARBA" id="ARBA00022898"/>
    </source>
</evidence>
<dbReference type="Gene3D" id="3.90.1150.10">
    <property type="entry name" value="Aspartate Aminotransferase, domain 1"/>
    <property type="match status" value="1"/>
</dbReference>
<dbReference type="InterPro" id="IPR015422">
    <property type="entry name" value="PyrdxlP-dep_Trfase_small"/>
</dbReference>
<dbReference type="Proteomes" id="UP000436016">
    <property type="component" value="Unassembled WGS sequence"/>
</dbReference>
<dbReference type="PANTHER" id="PTHR43686">
    <property type="entry name" value="SULFURTRANSFERASE-RELATED"/>
    <property type="match status" value="1"/>
</dbReference>
<comment type="caution">
    <text evidence="3">The sequence shown here is derived from an EMBL/GenBank/DDBJ whole genome shotgun (WGS) entry which is preliminary data.</text>
</comment>
<name>A0A6B0TRA9_9RHOB</name>
<dbReference type="Pfam" id="PF00266">
    <property type="entry name" value="Aminotran_5"/>
    <property type="match status" value="1"/>
</dbReference>
<dbReference type="RefSeq" id="WP_160851482.1">
    <property type="nucleotide sequence ID" value="NZ_WUWG01000001.1"/>
</dbReference>